<evidence type="ECO:0000256" key="1">
    <source>
        <dbReference type="SAM" id="MobiDB-lite"/>
    </source>
</evidence>
<protein>
    <recommendedName>
        <fullName evidence="2">Glycoside hydrolase family 38 N-terminal domain-containing protein</fullName>
    </recommendedName>
</protein>
<accession>A0ABD0JXW8</accession>
<dbReference type="Pfam" id="PF01074">
    <property type="entry name" value="Glyco_hydro_38N"/>
    <property type="match status" value="1"/>
</dbReference>
<proteinExistence type="predicted"/>
<sequence>MFSTRLDPGVCSMHPGRGGKPHPYSNLSTIDVYHNAHFNVHADGMYELPTPPPDYPTKEDSVDLEMLNVIIMPHSHVDPGWHKTTNEYYTDQTKHILTNMVNKLTEHPDLAFVGGNHLLCHVVERTGGCGEDACATVGATRTAGDRAGRLGHA</sequence>
<dbReference type="PANTHER" id="PTHR11607">
    <property type="entry name" value="ALPHA-MANNOSIDASE"/>
    <property type="match status" value="1"/>
</dbReference>
<dbReference type="InterPro" id="IPR027291">
    <property type="entry name" value="Glyco_hydro_38_N_sf"/>
</dbReference>
<evidence type="ECO:0000259" key="2">
    <source>
        <dbReference type="Pfam" id="PF01074"/>
    </source>
</evidence>
<dbReference type="EMBL" id="JACVVK020000302">
    <property type="protein sequence ID" value="KAK7479476.1"/>
    <property type="molecule type" value="Genomic_DNA"/>
</dbReference>
<gene>
    <name evidence="3" type="ORF">BaRGS_00029292</name>
</gene>
<organism evidence="3 4">
    <name type="scientific">Batillaria attramentaria</name>
    <dbReference type="NCBI Taxonomy" id="370345"/>
    <lineage>
        <taxon>Eukaryota</taxon>
        <taxon>Metazoa</taxon>
        <taxon>Spiralia</taxon>
        <taxon>Lophotrochozoa</taxon>
        <taxon>Mollusca</taxon>
        <taxon>Gastropoda</taxon>
        <taxon>Caenogastropoda</taxon>
        <taxon>Sorbeoconcha</taxon>
        <taxon>Cerithioidea</taxon>
        <taxon>Batillariidae</taxon>
        <taxon>Batillaria</taxon>
    </lineage>
</organism>
<dbReference type="PANTHER" id="PTHR11607:SF3">
    <property type="entry name" value="LYSOSOMAL ALPHA-MANNOSIDASE"/>
    <property type="match status" value="1"/>
</dbReference>
<feature type="region of interest" description="Disordered" evidence="1">
    <location>
        <begin position="1"/>
        <end position="22"/>
    </location>
</feature>
<dbReference type="InterPro" id="IPR011330">
    <property type="entry name" value="Glyco_hydro/deAcase_b/a-brl"/>
</dbReference>
<dbReference type="AlphaFoldDB" id="A0ABD0JXW8"/>
<feature type="domain" description="Glycoside hydrolase family 38 N-terminal" evidence="2">
    <location>
        <begin position="68"/>
        <end position="113"/>
    </location>
</feature>
<dbReference type="SUPFAM" id="SSF88713">
    <property type="entry name" value="Glycoside hydrolase/deacetylase"/>
    <property type="match status" value="1"/>
</dbReference>
<evidence type="ECO:0000313" key="3">
    <source>
        <dbReference type="EMBL" id="KAK7479476.1"/>
    </source>
</evidence>
<evidence type="ECO:0000313" key="4">
    <source>
        <dbReference type="Proteomes" id="UP001519460"/>
    </source>
</evidence>
<comment type="caution">
    <text evidence="3">The sequence shown here is derived from an EMBL/GenBank/DDBJ whole genome shotgun (WGS) entry which is preliminary data.</text>
</comment>
<dbReference type="InterPro" id="IPR000602">
    <property type="entry name" value="Glyco_hydro_38_N"/>
</dbReference>
<dbReference type="Proteomes" id="UP001519460">
    <property type="component" value="Unassembled WGS sequence"/>
</dbReference>
<keyword evidence="4" id="KW-1185">Reference proteome</keyword>
<reference evidence="3 4" key="1">
    <citation type="journal article" date="2023" name="Sci. Data">
        <title>Genome assembly of the Korean intertidal mud-creeper Batillaria attramentaria.</title>
        <authorList>
            <person name="Patra A.K."/>
            <person name="Ho P.T."/>
            <person name="Jun S."/>
            <person name="Lee S.J."/>
            <person name="Kim Y."/>
            <person name="Won Y.J."/>
        </authorList>
    </citation>
    <scope>NUCLEOTIDE SEQUENCE [LARGE SCALE GENOMIC DNA]</scope>
    <source>
        <strain evidence="3">Wonlab-2016</strain>
    </source>
</reference>
<name>A0ABD0JXW8_9CAEN</name>
<dbReference type="Gene3D" id="3.20.110.10">
    <property type="entry name" value="Glycoside hydrolase 38, N terminal domain"/>
    <property type="match status" value="1"/>
</dbReference>
<dbReference type="InterPro" id="IPR050843">
    <property type="entry name" value="Glycosyl_Hydrlase_38"/>
</dbReference>